<name>A0A9D2T9M0_9FIRM</name>
<reference evidence="5" key="1">
    <citation type="journal article" date="2021" name="PeerJ">
        <title>Extensive microbial diversity within the chicken gut microbiome revealed by metagenomics and culture.</title>
        <authorList>
            <person name="Gilroy R."/>
            <person name="Ravi A."/>
            <person name="Getino M."/>
            <person name="Pursley I."/>
            <person name="Horton D.L."/>
            <person name="Alikhan N.F."/>
            <person name="Baker D."/>
            <person name="Gharbi K."/>
            <person name="Hall N."/>
            <person name="Watson M."/>
            <person name="Adriaenssens E.M."/>
            <person name="Foster-Nyarko E."/>
            <person name="Jarju S."/>
            <person name="Secka A."/>
            <person name="Antonio M."/>
            <person name="Oren A."/>
            <person name="Chaudhuri R.R."/>
            <person name="La Ragione R."/>
            <person name="Hildebrand F."/>
            <person name="Pallen M.J."/>
        </authorList>
    </citation>
    <scope>NUCLEOTIDE SEQUENCE</scope>
    <source>
        <strain evidence="5">ChiSjej3B21-8574</strain>
    </source>
</reference>
<organism evidence="5 6">
    <name type="scientific">Candidatus Anaerostipes avistercoris</name>
    <dbReference type="NCBI Taxonomy" id="2838462"/>
    <lineage>
        <taxon>Bacteria</taxon>
        <taxon>Bacillati</taxon>
        <taxon>Bacillota</taxon>
        <taxon>Clostridia</taxon>
        <taxon>Lachnospirales</taxon>
        <taxon>Lachnospiraceae</taxon>
        <taxon>Anaerostipes</taxon>
    </lineage>
</organism>
<dbReference type="InterPro" id="IPR003439">
    <property type="entry name" value="ABC_transporter-like_ATP-bd"/>
</dbReference>
<evidence type="ECO:0000256" key="1">
    <source>
        <dbReference type="ARBA" id="ARBA00022448"/>
    </source>
</evidence>
<evidence type="ECO:0000259" key="4">
    <source>
        <dbReference type="PROSITE" id="PS50893"/>
    </source>
</evidence>
<dbReference type="Proteomes" id="UP000823904">
    <property type="component" value="Unassembled WGS sequence"/>
</dbReference>
<dbReference type="CDD" id="cd03255">
    <property type="entry name" value="ABC_MJ0796_LolCDE_FtsE"/>
    <property type="match status" value="1"/>
</dbReference>
<dbReference type="Gene3D" id="3.40.50.300">
    <property type="entry name" value="P-loop containing nucleotide triphosphate hydrolases"/>
    <property type="match status" value="1"/>
</dbReference>
<accession>A0A9D2T9M0</accession>
<keyword evidence="1" id="KW-0813">Transport</keyword>
<dbReference type="SUPFAM" id="SSF52540">
    <property type="entry name" value="P-loop containing nucleoside triphosphate hydrolases"/>
    <property type="match status" value="1"/>
</dbReference>
<dbReference type="InterPro" id="IPR027417">
    <property type="entry name" value="P-loop_NTPase"/>
</dbReference>
<keyword evidence="3 5" id="KW-0067">ATP-binding</keyword>
<dbReference type="InterPro" id="IPR017911">
    <property type="entry name" value="MacB-like_ATP-bd"/>
</dbReference>
<dbReference type="PROSITE" id="PS00211">
    <property type="entry name" value="ABC_TRANSPORTER_1"/>
    <property type="match status" value="1"/>
</dbReference>
<dbReference type="EMBL" id="DWWD01000048">
    <property type="protein sequence ID" value="HJC51582.1"/>
    <property type="molecule type" value="Genomic_DNA"/>
</dbReference>
<dbReference type="PROSITE" id="PS50893">
    <property type="entry name" value="ABC_TRANSPORTER_2"/>
    <property type="match status" value="1"/>
</dbReference>
<evidence type="ECO:0000256" key="2">
    <source>
        <dbReference type="ARBA" id="ARBA00022741"/>
    </source>
</evidence>
<dbReference type="InterPro" id="IPR017871">
    <property type="entry name" value="ABC_transporter-like_CS"/>
</dbReference>
<evidence type="ECO:0000313" key="6">
    <source>
        <dbReference type="Proteomes" id="UP000823904"/>
    </source>
</evidence>
<evidence type="ECO:0000256" key="3">
    <source>
        <dbReference type="ARBA" id="ARBA00022840"/>
    </source>
</evidence>
<protein>
    <submittedName>
        <fullName evidence="5">ABC transporter ATP-binding protein</fullName>
    </submittedName>
</protein>
<dbReference type="GO" id="GO:0005524">
    <property type="term" value="F:ATP binding"/>
    <property type="evidence" value="ECO:0007669"/>
    <property type="project" value="UniProtKB-KW"/>
</dbReference>
<dbReference type="GO" id="GO:0098796">
    <property type="term" value="C:membrane protein complex"/>
    <property type="evidence" value="ECO:0007669"/>
    <property type="project" value="UniProtKB-ARBA"/>
</dbReference>
<dbReference type="Pfam" id="PF00005">
    <property type="entry name" value="ABC_tran"/>
    <property type="match status" value="1"/>
</dbReference>
<dbReference type="SMART" id="SM00382">
    <property type="entry name" value="AAA"/>
    <property type="match status" value="1"/>
</dbReference>
<sequence length="223" mass="24451">MNEILRSQDLCKYYGTGENQVKAVDHASISIHQGEFAAIVGKSGSGKSTLLHMLGGLDTPTSGTVWMKGKDIFSLKEDALAVFRRRKIGFIFQTFNLVSSINVWENIVLPIGLDGRQPEENFVRDIIQTLGIEDKLQNLPNTLSGGQQQRVAIARALASKPDIIFADEPTGNLDSKTSDEVIGLLKLSVEKYGQTLVMITHDDEIAQIADRVLVIEDGKVAEI</sequence>
<feature type="domain" description="ABC transporter" evidence="4">
    <location>
        <begin position="5"/>
        <end position="223"/>
    </location>
</feature>
<dbReference type="InterPro" id="IPR015854">
    <property type="entry name" value="ABC_transpr_LolD-like"/>
</dbReference>
<dbReference type="GO" id="GO:0005886">
    <property type="term" value="C:plasma membrane"/>
    <property type="evidence" value="ECO:0007669"/>
    <property type="project" value="TreeGrafter"/>
</dbReference>
<dbReference type="GO" id="GO:0016887">
    <property type="term" value="F:ATP hydrolysis activity"/>
    <property type="evidence" value="ECO:0007669"/>
    <property type="project" value="InterPro"/>
</dbReference>
<reference evidence="5" key="2">
    <citation type="submission" date="2021-04" db="EMBL/GenBank/DDBJ databases">
        <authorList>
            <person name="Gilroy R."/>
        </authorList>
    </citation>
    <scope>NUCLEOTIDE SEQUENCE</scope>
    <source>
        <strain evidence="5">ChiSjej3B21-8574</strain>
    </source>
</reference>
<dbReference type="InterPro" id="IPR003593">
    <property type="entry name" value="AAA+_ATPase"/>
</dbReference>
<evidence type="ECO:0000313" key="5">
    <source>
        <dbReference type="EMBL" id="HJC51582.1"/>
    </source>
</evidence>
<dbReference type="FunFam" id="3.40.50.300:FF:000032">
    <property type="entry name" value="Export ABC transporter ATP-binding protein"/>
    <property type="match status" value="1"/>
</dbReference>
<gene>
    <name evidence="5" type="ORF">H9754_13595</name>
</gene>
<keyword evidence="2" id="KW-0547">Nucleotide-binding</keyword>
<dbReference type="AlphaFoldDB" id="A0A9D2T9M0"/>
<dbReference type="GO" id="GO:0022857">
    <property type="term" value="F:transmembrane transporter activity"/>
    <property type="evidence" value="ECO:0007669"/>
    <property type="project" value="UniProtKB-ARBA"/>
</dbReference>
<comment type="caution">
    <text evidence="5">The sequence shown here is derived from an EMBL/GenBank/DDBJ whole genome shotgun (WGS) entry which is preliminary data.</text>
</comment>
<proteinExistence type="predicted"/>
<dbReference type="PANTHER" id="PTHR24220">
    <property type="entry name" value="IMPORT ATP-BINDING PROTEIN"/>
    <property type="match status" value="1"/>
</dbReference>